<evidence type="ECO:0000313" key="6">
    <source>
        <dbReference type="EMBL" id="AVI06410.1"/>
    </source>
</evidence>
<gene>
    <name evidence="6" type="ORF">AZE34_06455</name>
</gene>
<evidence type="ECO:0000256" key="2">
    <source>
        <dbReference type="ARBA" id="ARBA00022525"/>
    </source>
</evidence>
<evidence type="ECO:0000256" key="1">
    <source>
        <dbReference type="ARBA" id="ARBA00004613"/>
    </source>
</evidence>
<reference evidence="6" key="1">
    <citation type="submission" date="2016-02" db="EMBL/GenBank/DDBJ databases">
        <title>Genomic sequence of a clinical Staphylococcus hominis isolate.</title>
        <authorList>
            <person name="McClure J.M."/>
            <person name="Zhang K."/>
        </authorList>
    </citation>
    <scope>NUCLEOTIDE SEQUENCE</scope>
    <source>
        <strain evidence="6">C34847</strain>
    </source>
</reference>
<evidence type="ECO:0000256" key="3">
    <source>
        <dbReference type="ARBA" id="ARBA00022729"/>
    </source>
</evidence>
<evidence type="ECO:0000256" key="5">
    <source>
        <dbReference type="ARBA" id="ARBA00093792"/>
    </source>
</evidence>
<dbReference type="NCBIfam" id="NF047686">
    <property type="entry name" value="IsaB_fam"/>
    <property type="match status" value="1"/>
</dbReference>
<organism evidence="6">
    <name type="scientific">Staphylococcus hominis</name>
    <dbReference type="NCBI Taxonomy" id="1290"/>
    <lineage>
        <taxon>Bacteria</taxon>
        <taxon>Bacillati</taxon>
        <taxon>Bacillota</taxon>
        <taxon>Bacilli</taxon>
        <taxon>Bacillales</taxon>
        <taxon>Staphylococcaceae</taxon>
        <taxon>Staphylococcus</taxon>
    </lineage>
</organism>
<dbReference type="AlphaFoldDB" id="A0A3S7GW10"/>
<proteinExistence type="inferred from homology"/>
<accession>A0A3S7GW10</accession>
<keyword evidence="3" id="KW-0732">Signal</keyword>
<dbReference type="RefSeq" id="WP_037541708.1">
    <property type="nucleotide sequence ID" value="NZ_CP014107.1"/>
</dbReference>
<evidence type="ECO:0000256" key="4">
    <source>
        <dbReference type="ARBA" id="ARBA00093777"/>
    </source>
</evidence>
<dbReference type="InterPro" id="IPR058086">
    <property type="entry name" value="IsaB"/>
</dbReference>
<comment type="subcellular location">
    <subcellularLocation>
        <location evidence="1">Secreted</location>
    </subcellularLocation>
</comment>
<dbReference type="EMBL" id="CP014567">
    <property type="protein sequence ID" value="AVI06410.1"/>
    <property type="molecule type" value="Genomic_DNA"/>
</dbReference>
<name>A0A3S7GW10_STAHO</name>
<keyword evidence="2" id="KW-0964">Secreted</keyword>
<sequence length="173" mass="19229">MNKIVKSIASVTLAFGTMLGVSTTVLPIEDTAHAATKPYYVYNGYVDKDAKFVTNKQFIKAVKYGNVTMNGIKFEKVHSNKKLEKYNQTFTGVSKDGKKANKVQFSVKEDLTYDQLKKAYGSDFKKVKGTPSDKKSGIFEYQPKKDGLIVSFVITHGRTVEVDIGYEGVTTSK</sequence>
<comment type="similarity">
    <text evidence="4">Belongs to the IsaB family.</text>
</comment>
<protein>
    <recommendedName>
        <fullName evidence="5">Immunodominant staphylococcal antigen B</fullName>
    </recommendedName>
</protein>